<keyword evidence="2" id="KW-1185">Reference proteome</keyword>
<protein>
    <submittedName>
        <fullName evidence="1">Uncharacterized protein</fullName>
    </submittedName>
</protein>
<accession>A0ACC4DKS6</accession>
<dbReference type="EMBL" id="JBGNUJ010000008">
    <property type="protein sequence ID" value="KAL3956583.1"/>
    <property type="molecule type" value="Genomic_DNA"/>
</dbReference>
<proteinExistence type="predicted"/>
<organism evidence="1 2">
    <name type="scientific">Purpureocillium lilacinum</name>
    <name type="common">Paecilomyces lilacinus</name>
    <dbReference type="NCBI Taxonomy" id="33203"/>
    <lineage>
        <taxon>Eukaryota</taxon>
        <taxon>Fungi</taxon>
        <taxon>Dikarya</taxon>
        <taxon>Ascomycota</taxon>
        <taxon>Pezizomycotina</taxon>
        <taxon>Sordariomycetes</taxon>
        <taxon>Hypocreomycetidae</taxon>
        <taxon>Hypocreales</taxon>
        <taxon>Ophiocordycipitaceae</taxon>
        <taxon>Purpureocillium</taxon>
    </lineage>
</organism>
<dbReference type="Proteomes" id="UP001638806">
    <property type="component" value="Unassembled WGS sequence"/>
</dbReference>
<evidence type="ECO:0000313" key="2">
    <source>
        <dbReference type="Proteomes" id="UP001638806"/>
    </source>
</evidence>
<evidence type="ECO:0000313" key="1">
    <source>
        <dbReference type="EMBL" id="KAL3956583.1"/>
    </source>
</evidence>
<sequence>MDKASTRTTRALLAKGEQAGGPIRPDRRPLFSTGGGPEQKVSVRLSDSRVGWNADGTHPATRPSSRPPIKSASLASSASRAECVGYVGPPGSAHLSLPLPGLGQECARRDPDGDFHFKVVDKAGGRGGGAAAAAAMTRPRATPGLAFSS</sequence>
<reference evidence="1" key="1">
    <citation type="submission" date="2024-12" db="EMBL/GenBank/DDBJ databases">
        <title>Comparative genomics and development of molecular markers within Purpureocillium lilacinum and among Purpureocillium species.</title>
        <authorList>
            <person name="Yeh Z.-Y."/>
            <person name="Ni N.-T."/>
            <person name="Lo P.-H."/>
            <person name="Mushyakhwo K."/>
            <person name="Lin C.-F."/>
            <person name="Nai Y.-S."/>
        </authorList>
    </citation>
    <scope>NUCLEOTIDE SEQUENCE</scope>
    <source>
        <strain evidence="1">NCHU-NPUST-175</strain>
    </source>
</reference>
<gene>
    <name evidence="1" type="ORF">ACCO45_009429</name>
</gene>
<comment type="caution">
    <text evidence="1">The sequence shown here is derived from an EMBL/GenBank/DDBJ whole genome shotgun (WGS) entry which is preliminary data.</text>
</comment>
<name>A0ACC4DKS6_PURLI</name>